<keyword evidence="1" id="KW-0812">Transmembrane</keyword>
<reference evidence="3" key="1">
    <citation type="submission" date="2019-08" db="EMBL/GenBank/DDBJ databases">
        <title>Limnoglobus roseus gen. nov., sp. nov., a novel freshwater planctomycete with a giant genome from the family Gemmataceae.</title>
        <authorList>
            <person name="Kulichevskaya I.S."/>
            <person name="Naumoff D.G."/>
            <person name="Miroshnikov K."/>
            <person name="Ivanova A."/>
            <person name="Philippov D.A."/>
            <person name="Hakobyan A."/>
            <person name="Rijpstra I.C."/>
            <person name="Sinninghe Damste J.S."/>
            <person name="Liesack W."/>
            <person name="Dedysh S.N."/>
        </authorList>
    </citation>
    <scope>NUCLEOTIDE SEQUENCE [LARGE SCALE GENOMIC DNA]</scope>
    <source>
        <strain evidence="3">PX52</strain>
    </source>
</reference>
<feature type="transmembrane region" description="Helical" evidence="1">
    <location>
        <begin position="15"/>
        <end position="39"/>
    </location>
</feature>
<protein>
    <submittedName>
        <fullName evidence="2">Uncharacterized protein</fullName>
    </submittedName>
</protein>
<feature type="transmembrane region" description="Helical" evidence="1">
    <location>
        <begin position="51"/>
        <end position="70"/>
    </location>
</feature>
<proteinExistence type="predicted"/>
<evidence type="ECO:0000313" key="3">
    <source>
        <dbReference type="Proteomes" id="UP000324974"/>
    </source>
</evidence>
<keyword evidence="1" id="KW-0472">Membrane</keyword>
<dbReference type="KEGG" id="lrs:PX52LOC_04145"/>
<evidence type="ECO:0000313" key="2">
    <source>
        <dbReference type="EMBL" id="QEL17163.1"/>
    </source>
</evidence>
<gene>
    <name evidence="2" type="ORF">PX52LOC_04145</name>
</gene>
<feature type="transmembrane region" description="Helical" evidence="1">
    <location>
        <begin position="82"/>
        <end position="103"/>
    </location>
</feature>
<organism evidence="2 3">
    <name type="scientific">Limnoglobus roseus</name>
    <dbReference type="NCBI Taxonomy" id="2598579"/>
    <lineage>
        <taxon>Bacteria</taxon>
        <taxon>Pseudomonadati</taxon>
        <taxon>Planctomycetota</taxon>
        <taxon>Planctomycetia</taxon>
        <taxon>Gemmatales</taxon>
        <taxon>Gemmataceae</taxon>
        <taxon>Limnoglobus</taxon>
    </lineage>
</organism>
<dbReference type="EMBL" id="CP042425">
    <property type="protein sequence ID" value="QEL17163.1"/>
    <property type="molecule type" value="Genomic_DNA"/>
</dbReference>
<name>A0A5C1AG03_9BACT</name>
<keyword evidence="1" id="KW-1133">Transmembrane helix</keyword>
<dbReference type="AlphaFoldDB" id="A0A5C1AG03"/>
<sequence length="140" mass="14852">MPDYLQPLNNGLRRVMAVVCLVAAVLSAAVTGIVVTAMFQTGEVTHKGKPVWVGAVVLAFIALSCGFFTVRLGSGRLANGVTVLPVWFIEVFGVLLLVGVSVLAVAEGFVWGIATVINVAVAMILIRRAVRRRAAFETVE</sequence>
<accession>A0A5C1AG03</accession>
<keyword evidence="3" id="KW-1185">Reference proteome</keyword>
<evidence type="ECO:0000256" key="1">
    <source>
        <dbReference type="SAM" id="Phobius"/>
    </source>
</evidence>
<dbReference type="Proteomes" id="UP000324974">
    <property type="component" value="Chromosome"/>
</dbReference>
<dbReference type="RefSeq" id="WP_149111806.1">
    <property type="nucleotide sequence ID" value="NZ_CP042425.1"/>
</dbReference>
<feature type="transmembrane region" description="Helical" evidence="1">
    <location>
        <begin position="109"/>
        <end position="126"/>
    </location>
</feature>